<protein>
    <submittedName>
        <fullName evidence="4">ABC transporter substrate-binding protein</fullName>
    </submittedName>
</protein>
<dbReference type="InterPro" id="IPR002491">
    <property type="entry name" value="ABC_transptr_periplasmic_BD"/>
</dbReference>
<gene>
    <name evidence="4" type="ORF">GCM10010145_30240</name>
</gene>
<feature type="domain" description="Fe/B12 periplasmic-binding" evidence="3">
    <location>
        <begin position="5"/>
        <end position="255"/>
    </location>
</feature>
<comment type="similarity">
    <text evidence="1">Belongs to the bacterial solute-binding protein 8 family.</text>
</comment>
<name>A0A918BBT4_9ACTN</name>
<comment type="caution">
    <text evidence="4">The sequence shown here is derived from an EMBL/GenBank/DDBJ whole genome shotgun (WGS) entry which is preliminary data.</text>
</comment>
<sequence>MPVPRVVSLVPSLTEAVALSVPGALVAATDWCERPAGLRVTRIGGTKNPDTDRIIGLAPDLVIANEEENRAPDLSALRRAGVEVLVTEVRSVPQAFDELERVLRACGAAVGTAGRPRWLDEAARAWSEVARRPPERRTTAVVPVWRRPWTVLGRDTFAGDVLARLGVDNLYAAHPERYPRVPVDELRAAGPGVVVLPDEPYRFSADDGPEAFPGLPCALVSGRHLTWYGPSLAEAPQVLRAALRAAHQGFPPNGA</sequence>
<dbReference type="Gene3D" id="3.40.50.1980">
    <property type="entry name" value="Nitrogenase molybdenum iron protein domain"/>
    <property type="match status" value="2"/>
</dbReference>
<dbReference type="EMBL" id="BMQK01000005">
    <property type="protein sequence ID" value="GGQ58136.1"/>
    <property type="molecule type" value="Genomic_DNA"/>
</dbReference>
<dbReference type="PANTHER" id="PTHR30535">
    <property type="entry name" value="VITAMIN B12-BINDING PROTEIN"/>
    <property type="match status" value="1"/>
</dbReference>
<dbReference type="SUPFAM" id="SSF53807">
    <property type="entry name" value="Helical backbone' metal receptor"/>
    <property type="match status" value="1"/>
</dbReference>
<keyword evidence="5" id="KW-1185">Reference proteome</keyword>
<reference evidence="4" key="2">
    <citation type="submission" date="2020-09" db="EMBL/GenBank/DDBJ databases">
        <authorList>
            <person name="Sun Q."/>
            <person name="Ohkuma M."/>
        </authorList>
    </citation>
    <scope>NUCLEOTIDE SEQUENCE</scope>
    <source>
        <strain evidence="4">JCM 3131</strain>
    </source>
</reference>
<evidence type="ECO:0000313" key="5">
    <source>
        <dbReference type="Proteomes" id="UP000620156"/>
    </source>
</evidence>
<dbReference type="RefSeq" id="WP_189217322.1">
    <property type="nucleotide sequence ID" value="NZ_BMQK01000005.1"/>
</dbReference>
<evidence type="ECO:0000256" key="1">
    <source>
        <dbReference type="ARBA" id="ARBA00008814"/>
    </source>
</evidence>
<reference evidence="4" key="1">
    <citation type="journal article" date="2014" name="Int. J. Syst. Evol. Microbiol.">
        <title>Complete genome sequence of Corynebacterium casei LMG S-19264T (=DSM 44701T), isolated from a smear-ripened cheese.</title>
        <authorList>
            <consortium name="US DOE Joint Genome Institute (JGI-PGF)"/>
            <person name="Walter F."/>
            <person name="Albersmeier A."/>
            <person name="Kalinowski J."/>
            <person name="Ruckert C."/>
        </authorList>
    </citation>
    <scope>NUCLEOTIDE SEQUENCE</scope>
    <source>
        <strain evidence="4">JCM 3131</strain>
    </source>
</reference>
<dbReference type="Proteomes" id="UP000620156">
    <property type="component" value="Unassembled WGS sequence"/>
</dbReference>
<dbReference type="PANTHER" id="PTHR30535:SF35">
    <property type="entry name" value="PERIPLASMIC BINDING PROTEIN"/>
    <property type="match status" value="1"/>
</dbReference>
<dbReference type="PROSITE" id="PS50983">
    <property type="entry name" value="FE_B12_PBP"/>
    <property type="match status" value="1"/>
</dbReference>
<dbReference type="Pfam" id="PF01497">
    <property type="entry name" value="Peripla_BP_2"/>
    <property type="match status" value="1"/>
</dbReference>
<organism evidence="4 5">
    <name type="scientific">Streptomyces ruber</name>
    <dbReference type="NCBI Taxonomy" id="83378"/>
    <lineage>
        <taxon>Bacteria</taxon>
        <taxon>Bacillati</taxon>
        <taxon>Actinomycetota</taxon>
        <taxon>Actinomycetes</taxon>
        <taxon>Kitasatosporales</taxon>
        <taxon>Streptomycetaceae</taxon>
        <taxon>Streptomyces</taxon>
    </lineage>
</organism>
<proteinExistence type="inferred from homology"/>
<dbReference type="InterPro" id="IPR054828">
    <property type="entry name" value="Vit_B12_bind_prot"/>
</dbReference>
<keyword evidence="2" id="KW-0732">Signal</keyword>
<evidence type="ECO:0000256" key="2">
    <source>
        <dbReference type="ARBA" id="ARBA00022729"/>
    </source>
</evidence>
<evidence type="ECO:0000313" key="4">
    <source>
        <dbReference type="EMBL" id="GGQ58136.1"/>
    </source>
</evidence>
<accession>A0A918BBT4</accession>
<dbReference type="NCBIfam" id="NF038402">
    <property type="entry name" value="TroA_like"/>
    <property type="match status" value="1"/>
</dbReference>
<dbReference type="InterPro" id="IPR050902">
    <property type="entry name" value="ABC_Transporter_SBP"/>
</dbReference>
<dbReference type="AlphaFoldDB" id="A0A918BBT4"/>
<evidence type="ECO:0000259" key="3">
    <source>
        <dbReference type="PROSITE" id="PS50983"/>
    </source>
</evidence>